<evidence type="ECO:0000259" key="2">
    <source>
        <dbReference type="Pfam" id="PF03184"/>
    </source>
</evidence>
<gene>
    <name evidence="3" type="ORF">HPB48_016361</name>
</gene>
<dbReference type="GO" id="GO:0005634">
    <property type="term" value="C:nucleus"/>
    <property type="evidence" value="ECO:0007669"/>
    <property type="project" value="TreeGrafter"/>
</dbReference>
<dbReference type="Proteomes" id="UP000821853">
    <property type="component" value="Chromosome 10"/>
</dbReference>
<name>A0A9J6FNL8_HAELO</name>
<dbReference type="VEuPathDB" id="VectorBase:HLOH_060660"/>
<feature type="domain" description="DDE-1" evidence="2">
    <location>
        <begin position="26"/>
        <end position="134"/>
    </location>
</feature>
<dbReference type="OrthoDB" id="6514731at2759"/>
<accession>A0A9J6FNL8</accession>
<dbReference type="EMBL" id="JABSTR010000002">
    <property type="protein sequence ID" value="KAH9364467.1"/>
    <property type="molecule type" value="Genomic_DNA"/>
</dbReference>
<dbReference type="InterPro" id="IPR004875">
    <property type="entry name" value="DDE_SF_endonuclease_dom"/>
</dbReference>
<comment type="caution">
    <text evidence="3">The sequence shown here is derived from an EMBL/GenBank/DDBJ whole genome shotgun (WGS) entry which is preliminary data.</text>
</comment>
<dbReference type="InterPro" id="IPR050863">
    <property type="entry name" value="CenT-Element_Derived"/>
</dbReference>
<evidence type="ECO:0000256" key="1">
    <source>
        <dbReference type="SAM" id="MobiDB-lite"/>
    </source>
</evidence>
<evidence type="ECO:0000313" key="3">
    <source>
        <dbReference type="EMBL" id="KAH9364467.1"/>
    </source>
</evidence>
<dbReference type="GO" id="GO:0003677">
    <property type="term" value="F:DNA binding"/>
    <property type="evidence" value="ECO:0007669"/>
    <property type="project" value="TreeGrafter"/>
</dbReference>
<proteinExistence type="predicted"/>
<feature type="region of interest" description="Disordered" evidence="1">
    <location>
        <begin position="185"/>
        <end position="230"/>
    </location>
</feature>
<dbReference type="AlphaFoldDB" id="A0A9J6FNL8"/>
<dbReference type="PANTHER" id="PTHR19303">
    <property type="entry name" value="TRANSPOSON"/>
    <property type="match status" value="1"/>
</dbReference>
<dbReference type="PANTHER" id="PTHR19303:SF73">
    <property type="entry name" value="PROTEIN PDC2"/>
    <property type="match status" value="1"/>
</dbReference>
<reference evidence="3 4" key="1">
    <citation type="journal article" date="2020" name="Cell">
        <title>Large-Scale Comparative Analyses of Tick Genomes Elucidate Their Genetic Diversity and Vector Capacities.</title>
        <authorList>
            <consortium name="Tick Genome and Microbiome Consortium (TIGMIC)"/>
            <person name="Jia N."/>
            <person name="Wang J."/>
            <person name="Shi W."/>
            <person name="Du L."/>
            <person name="Sun Y."/>
            <person name="Zhan W."/>
            <person name="Jiang J.F."/>
            <person name="Wang Q."/>
            <person name="Zhang B."/>
            <person name="Ji P."/>
            <person name="Bell-Sakyi L."/>
            <person name="Cui X.M."/>
            <person name="Yuan T.T."/>
            <person name="Jiang B.G."/>
            <person name="Yang W.F."/>
            <person name="Lam T.T."/>
            <person name="Chang Q.C."/>
            <person name="Ding S.J."/>
            <person name="Wang X.J."/>
            <person name="Zhu J.G."/>
            <person name="Ruan X.D."/>
            <person name="Zhao L."/>
            <person name="Wei J.T."/>
            <person name="Ye R.Z."/>
            <person name="Que T.C."/>
            <person name="Du C.H."/>
            <person name="Zhou Y.H."/>
            <person name="Cheng J.X."/>
            <person name="Dai P.F."/>
            <person name="Guo W.B."/>
            <person name="Han X.H."/>
            <person name="Huang E.J."/>
            <person name="Li L.F."/>
            <person name="Wei W."/>
            <person name="Gao Y.C."/>
            <person name="Liu J.Z."/>
            <person name="Shao H.Z."/>
            <person name="Wang X."/>
            <person name="Wang C.C."/>
            <person name="Yang T.C."/>
            <person name="Huo Q.B."/>
            <person name="Li W."/>
            <person name="Chen H.Y."/>
            <person name="Chen S.E."/>
            <person name="Zhou L.G."/>
            <person name="Ni X.B."/>
            <person name="Tian J.H."/>
            <person name="Sheng Y."/>
            <person name="Liu T."/>
            <person name="Pan Y.S."/>
            <person name="Xia L.Y."/>
            <person name="Li J."/>
            <person name="Zhao F."/>
            <person name="Cao W.C."/>
        </authorList>
    </citation>
    <scope>NUCLEOTIDE SEQUENCE [LARGE SCALE GENOMIC DNA]</scope>
    <source>
        <strain evidence="3">HaeL-2018</strain>
    </source>
</reference>
<protein>
    <recommendedName>
        <fullName evidence="2">DDE-1 domain-containing protein</fullName>
    </recommendedName>
</protein>
<keyword evidence="4" id="KW-1185">Reference proteome</keyword>
<evidence type="ECO:0000313" key="4">
    <source>
        <dbReference type="Proteomes" id="UP000821853"/>
    </source>
</evidence>
<sequence length="230" mass="25609">MFPSKTRAKKRDTCTGGKRSKVCVPLLLCTNVDGSHQRLPFVIRKSKEPRCLRSYMPMHYRPNAEPWMTSDLFAEWLSEFDRDMHRQGMRVLLVIDNCSALNVQTSRIAVTLLFLPPNTTSKVQPNNSGVEMVKAVWSEVTAICVRNCSRKAGFINTQPEADPDAANGQCGGELWQRVMDSDIGADEDADTAEPCTDEGIVNEVRGKSDAEQSDADDSETSKSLPKARRL</sequence>
<dbReference type="Pfam" id="PF03184">
    <property type="entry name" value="DDE_1"/>
    <property type="match status" value="1"/>
</dbReference>
<organism evidence="3 4">
    <name type="scientific">Haemaphysalis longicornis</name>
    <name type="common">Bush tick</name>
    <dbReference type="NCBI Taxonomy" id="44386"/>
    <lineage>
        <taxon>Eukaryota</taxon>
        <taxon>Metazoa</taxon>
        <taxon>Ecdysozoa</taxon>
        <taxon>Arthropoda</taxon>
        <taxon>Chelicerata</taxon>
        <taxon>Arachnida</taxon>
        <taxon>Acari</taxon>
        <taxon>Parasitiformes</taxon>
        <taxon>Ixodida</taxon>
        <taxon>Ixodoidea</taxon>
        <taxon>Ixodidae</taxon>
        <taxon>Haemaphysalinae</taxon>
        <taxon>Haemaphysalis</taxon>
    </lineage>
</organism>